<evidence type="ECO:0000259" key="2">
    <source>
        <dbReference type="Pfam" id="PF02517"/>
    </source>
</evidence>
<evidence type="ECO:0000256" key="1">
    <source>
        <dbReference type="SAM" id="Phobius"/>
    </source>
</evidence>
<feature type="transmembrane region" description="Helical" evidence="1">
    <location>
        <begin position="89"/>
        <end position="112"/>
    </location>
</feature>
<feature type="transmembrane region" description="Helical" evidence="1">
    <location>
        <begin position="148"/>
        <end position="166"/>
    </location>
</feature>
<proteinExistence type="predicted"/>
<keyword evidence="4" id="KW-1185">Reference proteome</keyword>
<feature type="transmembrane region" description="Helical" evidence="1">
    <location>
        <begin position="48"/>
        <end position="69"/>
    </location>
</feature>
<sequence>MFAYWRRAEDPQAGGPDWLAIAIFFVIACAWSWAAARWGAVRLPGGKAAPIIDGTVLIGFGPVMGALIADVLRPMQRAGRAGFLGKSRLWALVALAAPPACLAATGIGVFHVNPHLDAFTIGLSMIVYCIGEELGWREWLYNALGGIALWRGALVTWLLCFAWHWTFLWPSLIVPSAAAIFAGVLLVGSFALAAATRRTRSSAIAAGWHTAAKALGSPAQIPMIILLLLATWLAGDWGVPRALRFGRKGE</sequence>
<reference evidence="3 4" key="1">
    <citation type="submission" date="2020-03" db="EMBL/GenBank/DDBJ databases">
        <title>Genomic Encyclopedia of Type Strains, Phase III (KMG-III): the genomes of soil and plant-associated and newly described type strains.</title>
        <authorList>
            <person name="Whitman W."/>
        </authorList>
    </citation>
    <scope>NUCLEOTIDE SEQUENCE [LARGE SCALE GENOMIC DNA]</scope>
    <source>
        <strain evidence="3 4">CECT 8804</strain>
    </source>
</reference>
<evidence type="ECO:0000313" key="3">
    <source>
        <dbReference type="EMBL" id="NIJ08378.1"/>
    </source>
</evidence>
<dbReference type="Proteomes" id="UP000727456">
    <property type="component" value="Unassembled WGS sequence"/>
</dbReference>
<keyword evidence="1" id="KW-0812">Transmembrane</keyword>
<comment type="caution">
    <text evidence="3">The sequence shown here is derived from an EMBL/GenBank/DDBJ whole genome shotgun (WGS) entry which is preliminary data.</text>
</comment>
<dbReference type="InterPro" id="IPR003675">
    <property type="entry name" value="Rce1/LyrA-like_dom"/>
</dbReference>
<feature type="transmembrane region" description="Helical" evidence="1">
    <location>
        <begin position="172"/>
        <end position="194"/>
    </location>
</feature>
<gene>
    <name evidence="3" type="ORF">FHS31_001995</name>
</gene>
<dbReference type="EMBL" id="JAAOZC010000004">
    <property type="protein sequence ID" value="NIJ08378.1"/>
    <property type="molecule type" value="Genomic_DNA"/>
</dbReference>
<keyword evidence="1" id="KW-1133">Transmembrane helix</keyword>
<feature type="transmembrane region" description="Helical" evidence="1">
    <location>
        <begin position="18"/>
        <end position="36"/>
    </location>
</feature>
<feature type="transmembrane region" description="Helical" evidence="1">
    <location>
        <begin position="215"/>
        <end position="235"/>
    </location>
</feature>
<keyword evidence="1" id="KW-0472">Membrane</keyword>
<accession>A0ABX0TS81</accession>
<feature type="transmembrane region" description="Helical" evidence="1">
    <location>
        <begin position="118"/>
        <end position="136"/>
    </location>
</feature>
<dbReference type="RefSeq" id="WP_167073211.1">
    <property type="nucleotide sequence ID" value="NZ_JAAOZC010000004.1"/>
</dbReference>
<dbReference type="Pfam" id="PF02517">
    <property type="entry name" value="Rce1-like"/>
    <property type="match status" value="1"/>
</dbReference>
<organism evidence="3 4">
    <name type="scientific">Sphingomonas vulcanisoli</name>
    <dbReference type="NCBI Taxonomy" id="1658060"/>
    <lineage>
        <taxon>Bacteria</taxon>
        <taxon>Pseudomonadati</taxon>
        <taxon>Pseudomonadota</taxon>
        <taxon>Alphaproteobacteria</taxon>
        <taxon>Sphingomonadales</taxon>
        <taxon>Sphingomonadaceae</taxon>
        <taxon>Sphingomonas</taxon>
    </lineage>
</organism>
<protein>
    <recommendedName>
        <fullName evidence="2">CAAX prenyl protease 2/Lysostaphin resistance protein A-like domain-containing protein</fullName>
    </recommendedName>
</protein>
<dbReference type="PROSITE" id="PS51257">
    <property type="entry name" value="PROKAR_LIPOPROTEIN"/>
    <property type="match status" value="1"/>
</dbReference>
<name>A0ABX0TS81_9SPHN</name>
<feature type="domain" description="CAAX prenyl protease 2/Lysostaphin resistance protein A-like" evidence="2">
    <location>
        <begin position="118"/>
        <end position="213"/>
    </location>
</feature>
<evidence type="ECO:0000313" key="4">
    <source>
        <dbReference type="Proteomes" id="UP000727456"/>
    </source>
</evidence>